<dbReference type="EMBL" id="BSQG01000001">
    <property type="protein sequence ID" value="GLU46018.1"/>
    <property type="molecule type" value="Genomic_DNA"/>
</dbReference>
<dbReference type="AlphaFoldDB" id="A0A9W6P2M8"/>
<gene>
    <name evidence="1" type="ORF">Nans01_03690</name>
</gene>
<accession>A0A9W6P2M8</accession>
<proteinExistence type="predicted"/>
<keyword evidence="2" id="KW-1185">Reference proteome</keyword>
<dbReference type="Proteomes" id="UP001165092">
    <property type="component" value="Unassembled WGS sequence"/>
</dbReference>
<protein>
    <submittedName>
        <fullName evidence="1">Uncharacterized protein</fullName>
    </submittedName>
</protein>
<comment type="caution">
    <text evidence="1">The sequence shown here is derived from an EMBL/GenBank/DDBJ whole genome shotgun (WGS) entry which is preliminary data.</text>
</comment>
<evidence type="ECO:0000313" key="1">
    <source>
        <dbReference type="EMBL" id="GLU46018.1"/>
    </source>
</evidence>
<evidence type="ECO:0000313" key="2">
    <source>
        <dbReference type="Proteomes" id="UP001165092"/>
    </source>
</evidence>
<name>A0A9W6P2M8_9ACTN</name>
<reference evidence="1" key="1">
    <citation type="submission" date="2023-02" db="EMBL/GenBank/DDBJ databases">
        <title>Nocardiopsis ansamitocini NBRC 112285.</title>
        <authorList>
            <person name="Ichikawa N."/>
            <person name="Sato H."/>
            <person name="Tonouchi N."/>
        </authorList>
    </citation>
    <scope>NUCLEOTIDE SEQUENCE</scope>
    <source>
        <strain evidence="1">NBRC 112285</strain>
    </source>
</reference>
<organism evidence="1 2">
    <name type="scientific">Nocardiopsis ansamitocini</name>
    <dbReference type="NCBI Taxonomy" id="1670832"/>
    <lineage>
        <taxon>Bacteria</taxon>
        <taxon>Bacillati</taxon>
        <taxon>Actinomycetota</taxon>
        <taxon>Actinomycetes</taxon>
        <taxon>Streptosporangiales</taxon>
        <taxon>Nocardiopsidaceae</taxon>
        <taxon>Nocardiopsis</taxon>
    </lineage>
</organism>
<sequence length="450" mass="48592">MRAWLSRAHRQWVFCAKPVGEVVLKPPTTRPDPSPVAPVRLAPESELAASARRSPFLVALRALADWAEEHRPRVVDGRPEPGPAARALRELPAVRPVAHDGDVQDPDMAWVWNTAFDTGLLTMESGRARRTPELGGGDSDPLTLRHWLAVYVALTEFDEDTGHGAQRVAERVLGEFMFELYQCGRAVQPESGIARLAAEVLDDAVTDGLVDATETESLSTLAQPTVRNALGELIRHGAVTRPSAVGVELTALGRWGLNRLLNASGMTAPVLGGHAHAEADELLAALSGYSESERAVEFLGWLAERTEEDAAAGLIAAAARAGTGQRGIAVVLLGRLGPGAEPAVRAGLADPLMWRHCRQWLAGHAIAPVPPLCDTDRAWLVAEAVVGLSHQRGLQDYTRLLDRLIGPRELPLVALLADLDHPDRARALELLFQLHPDPHISVAARHGMRR</sequence>